<dbReference type="Proteomes" id="UP001300871">
    <property type="component" value="Unassembled WGS sequence"/>
</dbReference>
<evidence type="ECO:0000256" key="1">
    <source>
        <dbReference type="SAM" id="MobiDB-lite"/>
    </source>
</evidence>
<feature type="transmembrane region" description="Helical" evidence="2">
    <location>
        <begin position="57"/>
        <end position="78"/>
    </location>
</feature>
<name>A0AAW6AMZ3_CLOSY</name>
<reference evidence="4" key="1">
    <citation type="submission" date="2023-01" db="EMBL/GenBank/DDBJ databases">
        <title>Human gut microbiome strain richness.</title>
        <authorList>
            <person name="Chen-Liaw A."/>
        </authorList>
    </citation>
    <scope>NUCLEOTIDE SEQUENCE</scope>
    <source>
        <strain evidence="4">B1_m1001713B170214d0_201011</strain>
    </source>
</reference>
<dbReference type="EMBL" id="JAQLGM010000003">
    <property type="protein sequence ID" value="MDB1999041.1"/>
    <property type="molecule type" value="Genomic_DNA"/>
</dbReference>
<gene>
    <name evidence="4" type="ORF">PM006_02370</name>
</gene>
<dbReference type="AlphaFoldDB" id="A0AAW6AMZ3"/>
<dbReference type="Pfam" id="PF23750">
    <property type="entry name" value="RsgI_M"/>
    <property type="match status" value="1"/>
</dbReference>
<keyword evidence="2" id="KW-0472">Membrane</keyword>
<feature type="region of interest" description="Disordered" evidence="1">
    <location>
        <begin position="416"/>
        <end position="490"/>
    </location>
</feature>
<feature type="compositionally biased region" description="Low complexity" evidence="1">
    <location>
        <begin position="290"/>
        <end position="302"/>
    </location>
</feature>
<dbReference type="InterPro" id="IPR055431">
    <property type="entry name" value="RsgI_M"/>
</dbReference>
<comment type="caution">
    <text evidence="4">The sequence shown here is derived from an EMBL/GenBank/DDBJ whole genome shotgun (WGS) entry which is preliminary data.</text>
</comment>
<feature type="compositionally biased region" description="Acidic residues" evidence="1">
    <location>
        <begin position="422"/>
        <end position="440"/>
    </location>
</feature>
<evidence type="ECO:0000313" key="4">
    <source>
        <dbReference type="EMBL" id="MDB1999041.1"/>
    </source>
</evidence>
<organism evidence="4 5">
    <name type="scientific">Clostridium symbiosum</name>
    <name type="common">Bacteroides symbiosus</name>
    <dbReference type="NCBI Taxonomy" id="1512"/>
    <lineage>
        <taxon>Bacteria</taxon>
        <taxon>Bacillati</taxon>
        <taxon>Bacillota</taxon>
        <taxon>Clostridia</taxon>
        <taxon>Lachnospirales</taxon>
        <taxon>Lachnospiraceae</taxon>
        <taxon>Otoolea</taxon>
    </lineage>
</organism>
<feature type="domain" description="Anti-sigma factor RsgI-like middle" evidence="3">
    <location>
        <begin position="85"/>
        <end position="218"/>
    </location>
</feature>
<dbReference type="RefSeq" id="WP_150028040.1">
    <property type="nucleotide sequence ID" value="NZ_JABFCJ010000035.1"/>
</dbReference>
<protein>
    <recommendedName>
        <fullName evidence="3">Anti-sigma factor RsgI-like middle domain-containing protein</fullName>
    </recommendedName>
</protein>
<feature type="compositionally biased region" description="Pro residues" evidence="1">
    <location>
        <begin position="303"/>
        <end position="313"/>
    </location>
</feature>
<sequence length="490" mass="52760">MTDHSDLQWNNDEIAKHLKSAVDTLTPDILDKIDLTTPQEIHIGPSKVTRIYRRMRTAVTVAAACLCVAVLGTGVAIYQNGRVESVIGIDVNPSIELSVNRNDKVLKAEPLNSDAEEILDNMDLEHVDVDIAVNALIGSMVRHGYLSDLDNAILVTVANDDRQKASELRQNVVVDIEASLEEHKVQAVVYDQQAPVTGEVRELAQKYGISYGKAYFLQELIDENDLGEEDMEAFAGMTMEQIAKEITDRAYTVRREDDGEPAGEDTLGPSSSGRESSTASRAETTEESTQESSSELPSSETAPTPPPTEPHTPAPATSTEAGEEPQEGQSGKKAKIDYVDFEDGKLNVVFKGKVKWKNPTVSVKDENGGSYSAMITDTSSDSCEISIKGLEGGADYEFILAGVAPRDGGSYASIKGYFDTPDIADEVTEGDEEETEETEETKESQKPEETAAPAESSGIPETLPSTEPENTSLPAGEQTVPPAQSEAAAG</sequence>
<proteinExistence type="predicted"/>
<evidence type="ECO:0000313" key="5">
    <source>
        <dbReference type="Proteomes" id="UP001300871"/>
    </source>
</evidence>
<keyword evidence="2" id="KW-1133">Transmembrane helix</keyword>
<accession>A0AAW6AMZ3</accession>
<feature type="compositionally biased region" description="Low complexity" evidence="1">
    <location>
        <begin position="270"/>
        <end position="282"/>
    </location>
</feature>
<evidence type="ECO:0000256" key="2">
    <source>
        <dbReference type="SAM" id="Phobius"/>
    </source>
</evidence>
<feature type="region of interest" description="Disordered" evidence="1">
    <location>
        <begin position="253"/>
        <end position="333"/>
    </location>
</feature>
<dbReference type="GeneID" id="57969745"/>
<evidence type="ECO:0000259" key="3">
    <source>
        <dbReference type="Pfam" id="PF23750"/>
    </source>
</evidence>
<feature type="compositionally biased region" description="Polar residues" evidence="1">
    <location>
        <begin position="463"/>
        <end position="473"/>
    </location>
</feature>
<keyword evidence="2" id="KW-0812">Transmembrane</keyword>